<organism evidence="2 3">
    <name type="scientific">Rhizobium fredii</name>
    <name type="common">Sinorhizobium fredii</name>
    <dbReference type="NCBI Taxonomy" id="380"/>
    <lineage>
        <taxon>Bacteria</taxon>
        <taxon>Pseudomonadati</taxon>
        <taxon>Pseudomonadota</taxon>
        <taxon>Alphaproteobacteria</taxon>
        <taxon>Hyphomicrobiales</taxon>
        <taxon>Rhizobiaceae</taxon>
        <taxon>Sinorhizobium/Ensifer group</taxon>
        <taxon>Sinorhizobium</taxon>
    </lineage>
</organism>
<comment type="caution">
    <text evidence="2">The sequence shown here is derived from an EMBL/GenBank/DDBJ whole genome shotgun (WGS) entry which is preliminary data.</text>
</comment>
<evidence type="ECO:0000259" key="1">
    <source>
        <dbReference type="Pfam" id="PF00535"/>
    </source>
</evidence>
<name>A0A2A6M766_RHIFR</name>
<dbReference type="EMBL" id="NWTC01000001">
    <property type="protein sequence ID" value="PDT50362.1"/>
    <property type="molecule type" value="Genomic_DNA"/>
</dbReference>
<dbReference type="PANTHER" id="PTHR43685">
    <property type="entry name" value="GLYCOSYLTRANSFERASE"/>
    <property type="match status" value="1"/>
</dbReference>
<dbReference type="PANTHER" id="PTHR43685:SF2">
    <property type="entry name" value="GLYCOSYLTRANSFERASE 2-LIKE DOMAIN-CONTAINING PROTEIN"/>
    <property type="match status" value="1"/>
</dbReference>
<evidence type="ECO:0000313" key="3">
    <source>
        <dbReference type="Proteomes" id="UP000220353"/>
    </source>
</evidence>
<dbReference type="InterPro" id="IPR029044">
    <property type="entry name" value="Nucleotide-diphossugar_trans"/>
</dbReference>
<dbReference type="InterPro" id="IPR001173">
    <property type="entry name" value="Glyco_trans_2-like"/>
</dbReference>
<dbReference type="RefSeq" id="WP_097586477.1">
    <property type="nucleotide sequence ID" value="NZ_NWTC01000001.1"/>
</dbReference>
<feature type="domain" description="Glycosyltransferase 2-like" evidence="1">
    <location>
        <begin position="6"/>
        <end position="147"/>
    </location>
</feature>
<evidence type="ECO:0000313" key="2">
    <source>
        <dbReference type="EMBL" id="PDT50362.1"/>
    </source>
</evidence>
<dbReference type="AlphaFoldDB" id="A0A2A6M766"/>
<dbReference type="Proteomes" id="UP000220353">
    <property type="component" value="Unassembled WGS sequence"/>
</dbReference>
<dbReference type="SUPFAM" id="SSF53448">
    <property type="entry name" value="Nucleotide-diphospho-sugar transferases"/>
    <property type="match status" value="1"/>
</dbReference>
<gene>
    <name evidence="2" type="ORF">CO661_01580</name>
</gene>
<dbReference type="Gene3D" id="3.90.550.10">
    <property type="entry name" value="Spore Coat Polysaccharide Biosynthesis Protein SpsA, Chain A"/>
    <property type="match status" value="1"/>
</dbReference>
<dbReference type="Pfam" id="PF00535">
    <property type="entry name" value="Glycos_transf_2"/>
    <property type="match status" value="1"/>
</dbReference>
<dbReference type="InterPro" id="IPR050834">
    <property type="entry name" value="Glycosyltransf_2"/>
</dbReference>
<protein>
    <recommendedName>
        <fullName evidence="1">Glycosyltransferase 2-like domain-containing protein</fullName>
    </recommendedName>
</protein>
<accession>A0A2A6M766</accession>
<reference evidence="2 3" key="1">
    <citation type="submission" date="2017-09" db="EMBL/GenBank/DDBJ databases">
        <title>Comparative genomics of rhizobia isolated from Phaseolus vulgaris in China.</title>
        <authorList>
            <person name="Tong W."/>
        </authorList>
    </citation>
    <scope>NUCLEOTIDE SEQUENCE [LARGE SCALE GENOMIC DNA]</scope>
    <source>
        <strain evidence="2 3">PCH1</strain>
    </source>
</reference>
<dbReference type="CDD" id="cd00761">
    <property type="entry name" value="Glyco_tranf_GTA_type"/>
    <property type="match status" value="1"/>
</dbReference>
<proteinExistence type="predicted"/>
<sequence length="297" mass="34581">MAMLDILIPHYNDPEGLALSLRSIARQSWTDEKRIVIADDGSRPDLRKAVEVIAEHSEMQINTVFNQINRGRPYTRNVLLDSIESPYVAWLDAGDEWYPDKLARQFDQVALVESAHMNRPFWVTCNYDWAWAGRKKKKNSQRTDQDQVKALLIGSTLRAYLWTLLGPAQSFKDVGWFDERLPRLQDLDYFVRFLTHGGVIKNVRDDGALCVYHKSDVGRDADEIRACNAHIFDKHRVLFNRYGESFKAMRLYNMEMLAARFAQNNKNAKLTRRYMWRALKTRPRAFLNHALKNGMIA</sequence>